<name>A0A0F8ZDX6_9ZZZZ</name>
<dbReference type="Gene3D" id="3.40.1360.10">
    <property type="match status" value="1"/>
</dbReference>
<dbReference type="GO" id="GO:0003677">
    <property type="term" value="F:DNA binding"/>
    <property type="evidence" value="ECO:0007669"/>
    <property type="project" value="InterPro"/>
</dbReference>
<accession>A0A0F8ZDX6</accession>
<organism evidence="1">
    <name type="scientific">marine sediment metagenome</name>
    <dbReference type="NCBI Taxonomy" id="412755"/>
    <lineage>
        <taxon>unclassified sequences</taxon>
        <taxon>metagenomes</taxon>
        <taxon>ecological metagenomes</taxon>
    </lineage>
</organism>
<dbReference type="GO" id="GO:0006260">
    <property type="term" value="P:DNA replication"/>
    <property type="evidence" value="ECO:0007669"/>
    <property type="project" value="InterPro"/>
</dbReference>
<evidence type="ECO:0008006" key="2">
    <source>
        <dbReference type="Google" id="ProtNLM"/>
    </source>
</evidence>
<comment type="caution">
    <text evidence="1">The sequence shown here is derived from an EMBL/GenBank/DDBJ whole genome shotgun (WGS) entry which is preliminary data.</text>
</comment>
<dbReference type="GO" id="GO:0008270">
    <property type="term" value="F:zinc ion binding"/>
    <property type="evidence" value="ECO:0007669"/>
    <property type="project" value="InterPro"/>
</dbReference>
<sequence length="252" mass="27805">APKMTTIDQEIRKSQDALIIELEKAGAVFKGKTVKCPFHDDLHPSGTIFTDHFDVWRFKCHACGWGGDIHDVRVQAEGGPLAKTVWVDGVNQEARPKAKTKPAPPKVYASLDEIEAMVKGQIHGEPIARYNYTNPDTSQADMIVLKFGLPDGSKTFRQCHPVESGVVLEAPPKPWPLYNRARVKTAETVIVVEGEKCVHHLHELDIVATTSPGGAGKAEHADWLPLAGKKVYIWPDLDEPGVSHMKMVIQQP</sequence>
<reference evidence="1" key="1">
    <citation type="journal article" date="2015" name="Nature">
        <title>Complex archaea that bridge the gap between prokaryotes and eukaryotes.</title>
        <authorList>
            <person name="Spang A."/>
            <person name="Saw J.H."/>
            <person name="Jorgensen S.L."/>
            <person name="Zaremba-Niedzwiedzka K."/>
            <person name="Martijn J."/>
            <person name="Lind A.E."/>
            <person name="van Eijk R."/>
            <person name="Schleper C."/>
            <person name="Guy L."/>
            <person name="Ettema T.J."/>
        </authorList>
    </citation>
    <scope>NUCLEOTIDE SEQUENCE</scope>
</reference>
<protein>
    <recommendedName>
        <fullName evidence="2">Zinc finger CHC2-type domain-containing protein</fullName>
    </recommendedName>
</protein>
<dbReference type="AlphaFoldDB" id="A0A0F8ZDX6"/>
<dbReference type="CDD" id="cd01029">
    <property type="entry name" value="TOPRIM_primases"/>
    <property type="match status" value="1"/>
</dbReference>
<evidence type="ECO:0000313" key="1">
    <source>
        <dbReference type="EMBL" id="KKK58241.1"/>
    </source>
</evidence>
<dbReference type="InterPro" id="IPR034154">
    <property type="entry name" value="TOPRIM_DnaG/twinkle"/>
</dbReference>
<proteinExistence type="predicted"/>
<gene>
    <name evidence="1" type="ORF">LCGC14_3046430</name>
</gene>
<dbReference type="Gene3D" id="3.90.580.10">
    <property type="entry name" value="Zinc finger, CHC2-type domain"/>
    <property type="match status" value="1"/>
</dbReference>
<feature type="non-terminal residue" evidence="1">
    <location>
        <position position="1"/>
    </location>
</feature>
<dbReference type="SUPFAM" id="SSF57783">
    <property type="entry name" value="Zinc beta-ribbon"/>
    <property type="match status" value="1"/>
</dbReference>
<dbReference type="InterPro" id="IPR036977">
    <property type="entry name" value="DNA_primase_Znf_CHC2"/>
</dbReference>
<dbReference type="EMBL" id="LAZR01064082">
    <property type="protein sequence ID" value="KKK58241.1"/>
    <property type="molecule type" value="Genomic_DNA"/>
</dbReference>